<evidence type="ECO:0000256" key="3">
    <source>
        <dbReference type="ARBA" id="ARBA00006442"/>
    </source>
</evidence>
<dbReference type="GO" id="GO:0051537">
    <property type="term" value="F:2 iron, 2 sulfur cluster binding"/>
    <property type="evidence" value="ECO:0007669"/>
    <property type="project" value="UniProtKB-KW"/>
</dbReference>
<keyword evidence="7" id="KW-0479">Metal-binding</keyword>
<evidence type="ECO:0000256" key="8">
    <source>
        <dbReference type="ARBA" id="ARBA00022827"/>
    </source>
</evidence>
<gene>
    <name evidence="17" type="ORF">RDWZM_007614</name>
</gene>
<dbReference type="SUPFAM" id="SSF51905">
    <property type="entry name" value="FAD/NAD(P)-binding domain"/>
    <property type="match status" value="2"/>
</dbReference>
<accession>A0A9Q0M070</accession>
<dbReference type="GO" id="GO:0046872">
    <property type="term" value="F:metal ion binding"/>
    <property type="evidence" value="ECO:0007669"/>
    <property type="project" value="UniProtKB-KW"/>
</dbReference>
<evidence type="ECO:0000313" key="18">
    <source>
        <dbReference type="Proteomes" id="UP001142055"/>
    </source>
</evidence>
<keyword evidence="5 15" id="KW-0812">Transmembrane</keyword>
<dbReference type="InterPro" id="IPR023753">
    <property type="entry name" value="FAD/NAD-binding_dom"/>
</dbReference>
<dbReference type="GO" id="GO:0005637">
    <property type="term" value="C:nuclear inner membrane"/>
    <property type="evidence" value="ECO:0007669"/>
    <property type="project" value="UniProtKB-SubCell"/>
</dbReference>
<evidence type="ECO:0000313" key="17">
    <source>
        <dbReference type="EMBL" id="KAJ6216457.1"/>
    </source>
</evidence>
<dbReference type="Gene3D" id="3.50.50.60">
    <property type="entry name" value="FAD/NAD(P)-binding domain"/>
    <property type="match status" value="2"/>
</dbReference>
<evidence type="ECO:0000256" key="5">
    <source>
        <dbReference type="ARBA" id="ARBA00022692"/>
    </source>
</evidence>
<keyword evidence="8" id="KW-0274">FAD</keyword>
<dbReference type="SUPFAM" id="SSF55424">
    <property type="entry name" value="FAD/NAD-linked reductases, dimerisation (C-terminal) domain"/>
    <property type="match status" value="1"/>
</dbReference>
<comment type="similarity">
    <text evidence="3">Belongs to the FAD-dependent oxidoreductase family.</text>
</comment>
<dbReference type="InterPro" id="IPR018617">
    <property type="entry name" value="Ima1_N"/>
</dbReference>
<evidence type="ECO:0000256" key="13">
    <source>
        <dbReference type="ARBA" id="ARBA00023136"/>
    </source>
</evidence>
<dbReference type="PANTHER" id="PTHR43557:SF2">
    <property type="entry name" value="RIESKE DOMAIN-CONTAINING PROTEIN-RELATED"/>
    <property type="match status" value="1"/>
</dbReference>
<dbReference type="OMA" id="RNAQDQG"/>
<comment type="subcellular location">
    <subcellularLocation>
        <location evidence="2">Nucleus inner membrane</location>
        <topology evidence="2">Multi-pass membrane protein</topology>
    </subcellularLocation>
</comment>
<evidence type="ECO:0000256" key="2">
    <source>
        <dbReference type="ARBA" id="ARBA00004473"/>
    </source>
</evidence>
<dbReference type="Pfam" id="PF00355">
    <property type="entry name" value="Rieske"/>
    <property type="match status" value="1"/>
</dbReference>
<dbReference type="Pfam" id="PF09779">
    <property type="entry name" value="Ima1_N"/>
    <property type="match status" value="1"/>
</dbReference>
<organism evidence="17 18">
    <name type="scientific">Blomia tropicalis</name>
    <name type="common">Mite</name>
    <dbReference type="NCBI Taxonomy" id="40697"/>
    <lineage>
        <taxon>Eukaryota</taxon>
        <taxon>Metazoa</taxon>
        <taxon>Ecdysozoa</taxon>
        <taxon>Arthropoda</taxon>
        <taxon>Chelicerata</taxon>
        <taxon>Arachnida</taxon>
        <taxon>Acari</taxon>
        <taxon>Acariformes</taxon>
        <taxon>Sarcoptiformes</taxon>
        <taxon>Astigmata</taxon>
        <taxon>Glycyphagoidea</taxon>
        <taxon>Echimyopodidae</taxon>
        <taxon>Blomia</taxon>
    </lineage>
</organism>
<evidence type="ECO:0000256" key="7">
    <source>
        <dbReference type="ARBA" id="ARBA00022723"/>
    </source>
</evidence>
<dbReference type="Proteomes" id="UP001142055">
    <property type="component" value="Chromosome 3"/>
</dbReference>
<comment type="caution">
    <text evidence="17">The sequence shown here is derived from an EMBL/GenBank/DDBJ whole genome shotgun (WGS) entry which is preliminary data.</text>
</comment>
<evidence type="ECO:0000256" key="6">
    <source>
        <dbReference type="ARBA" id="ARBA00022714"/>
    </source>
</evidence>
<evidence type="ECO:0000259" key="16">
    <source>
        <dbReference type="PROSITE" id="PS51296"/>
    </source>
</evidence>
<evidence type="ECO:0000256" key="9">
    <source>
        <dbReference type="ARBA" id="ARBA00022989"/>
    </source>
</evidence>
<evidence type="ECO:0000256" key="1">
    <source>
        <dbReference type="ARBA" id="ARBA00001974"/>
    </source>
</evidence>
<feature type="domain" description="Rieske" evidence="16">
    <location>
        <begin position="11"/>
        <end position="107"/>
    </location>
</feature>
<comment type="cofactor">
    <cofactor evidence="1">
        <name>FAD</name>
        <dbReference type="ChEBI" id="CHEBI:57692"/>
    </cofactor>
</comment>
<dbReference type="InterPro" id="IPR036188">
    <property type="entry name" value="FAD/NAD-bd_sf"/>
</dbReference>
<evidence type="ECO:0000256" key="14">
    <source>
        <dbReference type="ARBA" id="ARBA00023242"/>
    </source>
</evidence>
<dbReference type="InterPro" id="IPR050446">
    <property type="entry name" value="FAD-oxidoreductase/Apoptosis"/>
</dbReference>
<keyword evidence="18" id="KW-1185">Reference proteome</keyword>
<dbReference type="EMBL" id="JAPWDV010000003">
    <property type="protein sequence ID" value="KAJ6216457.1"/>
    <property type="molecule type" value="Genomic_DNA"/>
</dbReference>
<evidence type="ECO:0000256" key="12">
    <source>
        <dbReference type="ARBA" id="ARBA00023014"/>
    </source>
</evidence>
<dbReference type="PRINTS" id="PR00469">
    <property type="entry name" value="PNDRDTASEII"/>
</dbReference>
<feature type="transmembrane region" description="Helical" evidence="15">
    <location>
        <begin position="710"/>
        <end position="734"/>
    </location>
</feature>
<dbReference type="GO" id="GO:0005737">
    <property type="term" value="C:cytoplasm"/>
    <property type="evidence" value="ECO:0007669"/>
    <property type="project" value="TreeGrafter"/>
</dbReference>
<proteinExistence type="inferred from homology"/>
<keyword evidence="14" id="KW-0539">Nucleus</keyword>
<keyword evidence="12" id="KW-0411">Iron-sulfur</keyword>
<keyword evidence="13 15" id="KW-0472">Membrane</keyword>
<dbReference type="InterPro" id="IPR036922">
    <property type="entry name" value="Rieske_2Fe-2S_sf"/>
</dbReference>
<dbReference type="AlphaFoldDB" id="A0A9Q0M070"/>
<dbReference type="Gene3D" id="3.30.390.30">
    <property type="match status" value="1"/>
</dbReference>
<evidence type="ECO:0000256" key="15">
    <source>
        <dbReference type="SAM" id="Phobius"/>
    </source>
</evidence>
<dbReference type="PANTHER" id="PTHR43557">
    <property type="entry name" value="APOPTOSIS-INDUCING FACTOR 1"/>
    <property type="match status" value="1"/>
</dbReference>
<name>A0A9Q0M070_BLOTA</name>
<dbReference type="InterPro" id="IPR016156">
    <property type="entry name" value="FAD/NAD-linked_Rdtase_dimer_sf"/>
</dbReference>
<dbReference type="Gene3D" id="2.102.10.10">
    <property type="entry name" value="Rieske [2Fe-2S] iron-sulphur domain"/>
    <property type="match status" value="1"/>
</dbReference>
<keyword evidence="11" id="KW-0408">Iron</keyword>
<dbReference type="Pfam" id="PF07992">
    <property type="entry name" value="Pyr_redox_2"/>
    <property type="match status" value="1"/>
</dbReference>
<dbReference type="InterPro" id="IPR017941">
    <property type="entry name" value="Rieske_2Fe-2S"/>
</dbReference>
<sequence length="761" mass="85918">MTSQQNEVIDEIVCTVDELKINEKKLVPFGSLKIIVIRESEEKFVAIGSACSHYGAPLINGFVHNGYISCPWHGACFNIHTGDIEEFPGCDSIPSYETYVKDGSVHVKSLKCNIVKKRVKLLAARNIVNRSTTIIIGGGPAGFQCSETLRQEGYDGRIVLISSESVPPYDRTKLSKSLTAKVEDILLRDESHYKKAGIELLLETFCSKLDTKSQVVHLEGGSTLRYDKLFISTGSNPRKYRTIPDNVNNALYLRTHEDALKIANNTKDKNVVLIGSSFIVMEIASYLNGKSKSISIISKSEVPFAHSLGQKIGNEIKNLCISKKVNFYVESDLKFIIENGSIKKVKLQSEELDVDVCIIGIGSEPNTQFLKDCDDIRMNRSFIEVDENFQTSVPNIYAGGDVVLYRNQLLGDEMRNIAHWQTAQIHGRHAALSMLGKSTTFKSVPFFWSMVFGKGVRFAGTIDDPKNCVIEGELEKFSFVAMYFDSKNKAIGVATMANDPIAPAFAAALRNGKVITKDQIENDGFKWLEEIDGSYNKKIEKQYEINKFGFCQRSAHYASHSLCNSCNKNQEIKIKLLADFVPLNEENFDKEVVEFRKNLESVYKICESCEQLIYKVLDKPASPNVRKAFSPLPTLNLDGHIDYDIKPKFRQAKHQAIDNNSEKYSSNKTQNHQYPSRVLNYFINYEQKCQSNNIIRETNSQPSTKIIANWLLYMFHTFEVILFLVIIGLLIVLLSMPIKMSYNSDFNSFEFNFAIYNVSSE</sequence>
<keyword evidence="4" id="KW-0285">Flavoprotein</keyword>
<evidence type="ECO:0000256" key="10">
    <source>
        <dbReference type="ARBA" id="ARBA00023002"/>
    </source>
</evidence>
<dbReference type="PRINTS" id="PR00368">
    <property type="entry name" value="FADPNR"/>
</dbReference>
<dbReference type="PROSITE" id="PS51296">
    <property type="entry name" value="RIESKE"/>
    <property type="match status" value="1"/>
</dbReference>
<keyword evidence="6" id="KW-0001">2Fe-2S</keyword>
<dbReference type="SUPFAM" id="SSF50022">
    <property type="entry name" value="ISP domain"/>
    <property type="match status" value="1"/>
</dbReference>
<dbReference type="CDD" id="cd03478">
    <property type="entry name" value="Rieske_AIFL_N"/>
    <property type="match status" value="1"/>
</dbReference>
<keyword evidence="9 15" id="KW-1133">Transmembrane helix</keyword>
<evidence type="ECO:0000256" key="4">
    <source>
        <dbReference type="ARBA" id="ARBA00022630"/>
    </source>
</evidence>
<evidence type="ECO:0000256" key="11">
    <source>
        <dbReference type="ARBA" id="ARBA00023004"/>
    </source>
</evidence>
<reference evidence="17" key="1">
    <citation type="submission" date="2022-12" db="EMBL/GenBank/DDBJ databases">
        <title>Genome assemblies of Blomia tropicalis.</title>
        <authorList>
            <person name="Cui Y."/>
        </authorList>
    </citation>
    <scope>NUCLEOTIDE SEQUENCE</scope>
    <source>
        <tissue evidence="17">Adult mites</tissue>
    </source>
</reference>
<keyword evidence="10" id="KW-0560">Oxidoreductase</keyword>
<protein>
    <recommendedName>
        <fullName evidence="16">Rieske domain-containing protein</fullName>
    </recommendedName>
</protein>
<dbReference type="GO" id="GO:0016651">
    <property type="term" value="F:oxidoreductase activity, acting on NAD(P)H"/>
    <property type="evidence" value="ECO:0007669"/>
    <property type="project" value="TreeGrafter"/>
</dbReference>